<dbReference type="InterPro" id="IPR018357">
    <property type="entry name" value="Hexapep_transf_CS"/>
</dbReference>
<keyword evidence="1" id="KW-0808">Transferase</keyword>
<dbReference type="PANTHER" id="PTHR43300">
    <property type="entry name" value="ACETYLTRANSFERASE"/>
    <property type="match status" value="1"/>
</dbReference>
<dbReference type="Pfam" id="PF00132">
    <property type="entry name" value="Hexapep"/>
    <property type="match status" value="1"/>
</dbReference>
<organism evidence="2">
    <name type="scientific">marine sediment metagenome</name>
    <dbReference type="NCBI Taxonomy" id="412755"/>
    <lineage>
        <taxon>unclassified sequences</taxon>
        <taxon>metagenomes</taxon>
        <taxon>ecological metagenomes</taxon>
    </lineage>
</organism>
<dbReference type="EMBL" id="LAZR01017670">
    <property type="protein sequence ID" value="KKL99463.1"/>
    <property type="molecule type" value="Genomic_DNA"/>
</dbReference>
<reference evidence="2" key="1">
    <citation type="journal article" date="2015" name="Nature">
        <title>Complex archaea that bridge the gap between prokaryotes and eukaryotes.</title>
        <authorList>
            <person name="Spang A."/>
            <person name="Saw J.H."/>
            <person name="Jorgensen S.L."/>
            <person name="Zaremba-Niedzwiedzka K."/>
            <person name="Martijn J."/>
            <person name="Lind A.E."/>
            <person name="van Eijk R."/>
            <person name="Schleper C."/>
            <person name="Guy L."/>
            <person name="Ettema T.J."/>
        </authorList>
    </citation>
    <scope>NUCLEOTIDE SEQUENCE</scope>
</reference>
<comment type="caution">
    <text evidence="2">The sequence shown here is derived from an EMBL/GenBank/DDBJ whole genome shotgun (WGS) entry which is preliminary data.</text>
</comment>
<dbReference type="PANTHER" id="PTHR43300:SF4">
    <property type="entry name" value="ACYL-[ACYL-CARRIER-PROTEIN]--UDP-N-ACETYLGLUCOSAMINE O-ACYLTRANSFERASE"/>
    <property type="match status" value="1"/>
</dbReference>
<evidence type="ECO:0000313" key="2">
    <source>
        <dbReference type="EMBL" id="KKL99463.1"/>
    </source>
</evidence>
<accession>A0A0F9GL07</accession>
<evidence type="ECO:0000256" key="1">
    <source>
        <dbReference type="ARBA" id="ARBA00022679"/>
    </source>
</evidence>
<proteinExistence type="predicted"/>
<protein>
    <submittedName>
        <fullName evidence="2">Uncharacterized protein</fullName>
    </submittedName>
</protein>
<dbReference type="InterPro" id="IPR001451">
    <property type="entry name" value="Hexapep"/>
</dbReference>
<sequence>GHHTVLKPGVIIGNDCVIGHLTVFEGDCTIGDRVLIHAQCHITIDVIIEDDVFIAPFFCGANTKKITHGRDYNLKITGYAIRRAVRIGIGVLLLPGVEIGENSMIGVGSIVTKDVPPREIWFGNPAIKHGNVPEDEIL</sequence>
<dbReference type="InterPro" id="IPR011004">
    <property type="entry name" value="Trimer_LpxA-like_sf"/>
</dbReference>
<feature type="non-terminal residue" evidence="2">
    <location>
        <position position="1"/>
    </location>
</feature>
<dbReference type="CDD" id="cd03358">
    <property type="entry name" value="LbH_WxcM_N_like"/>
    <property type="match status" value="1"/>
</dbReference>
<dbReference type="SUPFAM" id="SSF51161">
    <property type="entry name" value="Trimeric LpxA-like enzymes"/>
    <property type="match status" value="1"/>
</dbReference>
<dbReference type="Gene3D" id="2.160.10.10">
    <property type="entry name" value="Hexapeptide repeat proteins"/>
    <property type="match status" value="1"/>
</dbReference>
<dbReference type="InterPro" id="IPR050179">
    <property type="entry name" value="Trans_hexapeptide_repeat"/>
</dbReference>
<gene>
    <name evidence="2" type="ORF">LCGC14_1814150</name>
</gene>
<dbReference type="GO" id="GO:0016740">
    <property type="term" value="F:transferase activity"/>
    <property type="evidence" value="ECO:0007669"/>
    <property type="project" value="UniProtKB-KW"/>
</dbReference>
<name>A0A0F9GL07_9ZZZZ</name>
<dbReference type="AlphaFoldDB" id="A0A0F9GL07"/>
<dbReference type="PROSITE" id="PS00101">
    <property type="entry name" value="HEXAPEP_TRANSFERASES"/>
    <property type="match status" value="1"/>
</dbReference>